<dbReference type="AlphaFoldDB" id="A0A2K9ED46"/>
<dbReference type="PANTHER" id="PTHR40111:SF1">
    <property type="entry name" value="CEPHALOSPORIN-C DEACETYLASE"/>
    <property type="match status" value="1"/>
</dbReference>
<evidence type="ECO:0000313" key="5">
    <source>
        <dbReference type="EMBL" id="PQQ67952.1"/>
    </source>
</evidence>
<protein>
    <submittedName>
        <fullName evidence="5">Cephalosporin deacetylase</fullName>
    </submittedName>
    <submittedName>
        <fullName evidence="4">Cephalosporin-C deacetylase</fullName>
        <ecNumber evidence="4">3.1.1.41</ecNumber>
    </submittedName>
</protein>
<accession>A0A2K9ED46</accession>
<dbReference type="EMBL" id="NEMB01000003">
    <property type="protein sequence ID" value="PQQ67952.1"/>
    <property type="molecule type" value="Genomic_DNA"/>
</dbReference>
<dbReference type="RefSeq" id="WP_101302177.1">
    <property type="nucleotide sequence ID" value="NZ_CP025197.1"/>
</dbReference>
<dbReference type="Proteomes" id="UP000239720">
    <property type="component" value="Unassembled WGS sequence"/>
</dbReference>
<dbReference type="InterPro" id="IPR039069">
    <property type="entry name" value="CE7"/>
</dbReference>
<dbReference type="PANTHER" id="PTHR40111">
    <property type="entry name" value="CEPHALOSPORIN-C DEACETYLASE"/>
    <property type="match status" value="1"/>
</dbReference>
<evidence type="ECO:0000313" key="4">
    <source>
        <dbReference type="EMBL" id="AUG58064.1"/>
    </source>
</evidence>
<dbReference type="KEGG" id="hsc:HVS_10845"/>
<feature type="active site" description="Charge relay system" evidence="1">
    <location>
        <position position="270"/>
    </location>
</feature>
<keyword evidence="6" id="KW-1185">Reference proteome</keyword>
<proteinExistence type="predicted"/>
<gene>
    <name evidence="4" type="primary">cah</name>
    <name evidence="5" type="ORF">B9R14_15075</name>
    <name evidence="4" type="ORF">HVS_10845</name>
</gene>
<feature type="binding site" evidence="2">
    <location>
        <position position="91"/>
    </location>
    <ligand>
        <name>substrate</name>
    </ligand>
</feature>
<feature type="active site" description="Charge relay system" evidence="1">
    <location>
        <position position="299"/>
    </location>
</feature>
<name>A0A2K9ED46_9FIRM</name>
<keyword evidence="4" id="KW-0378">Hydrolase</keyword>
<feature type="active site" description="Nucleophile" evidence="1">
    <location>
        <position position="182"/>
    </location>
</feature>
<dbReference type="InterPro" id="IPR008391">
    <property type="entry name" value="AXE1_dom"/>
</dbReference>
<reference evidence="5 7" key="2">
    <citation type="journal article" date="2018" name="Syst. Appl. Microbiol.">
        <title>Characterization and high-quality draft genome sequence of Herbivorax saccincola A7, an anaerobic, alkaliphilic, thermophilic, cellulolytic, and xylanolytic bacterium.</title>
        <authorList>
            <person name="Aikawa S."/>
            <person name="Baramee S."/>
            <person name="Sermsathanaswadi J."/>
            <person name="Thianheng P."/>
            <person name="Tachaapaikoon C."/>
            <person name="Shikata A."/>
            <person name="Waeonukul R."/>
            <person name="Pason P."/>
            <person name="Ratanakhanokchai K."/>
            <person name="Kosugi A."/>
        </authorList>
    </citation>
    <scope>NUCLEOTIDE SEQUENCE [LARGE SCALE GENOMIC DNA]</scope>
    <source>
        <strain evidence="5 7">A7</strain>
    </source>
</reference>
<evidence type="ECO:0000313" key="6">
    <source>
        <dbReference type="Proteomes" id="UP000233534"/>
    </source>
</evidence>
<feature type="domain" description="Acetyl xylan esterase" evidence="3">
    <location>
        <begin position="1"/>
        <end position="307"/>
    </location>
</feature>
<evidence type="ECO:0000259" key="3">
    <source>
        <dbReference type="Pfam" id="PF05448"/>
    </source>
</evidence>
<dbReference type="Pfam" id="PF05448">
    <property type="entry name" value="AXE1"/>
    <property type="match status" value="1"/>
</dbReference>
<evidence type="ECO:0000256" key="2">
    <source>
        <dbReference type="PIRSR" id="PIRSR639069-2"/>
    </source>
</evidence>
<dbReference type="GO" id="GO:0047739">
    <property type="term" value="F:cephalosporin-C deacetylase activity"/>
    <property type="evidence" value="ECO:0007669"/>
    <property type="project" value="UniProtKB-EC"/>
</dbReference>
<dbReference type="GO" id="GO:0005976">
    <property type="term" value="P:polysaccharide metabolic process"/>
    <property type="evidence" value="ECO:0007669"/>
    <property type="project" value="TreeGrafter"/>
</dbReference>
<dbReference type="SUPFAM" id="SSF53474">
    <property type="entry name" value="alpha/beta-Hydrolases"/>
    <property type="match status" value="1"/>
</dbReference>
<dbReference type="InterPro" id="IPR029058">
    <property type="entry name" value="AB_hydrolase_fold"/>
</dbReference>
<sequence length="319" mass="36173">MQQYDLPLSELKKYKPDLTRQEDFEEFWKDSLKELQKTKLSYQLLEYKYPVKGIKVYKILYKGFNNADIDGWFVIPEGDGKHPGVVTYHGYNWAFDGNLHRTVDLALKGYAVLHMLTRGQQGMSADNVVSSSGFPAGWLTKGILDKNEYYYRGVYLDAVRAVEVLASMDGVDSTRIGVMGSSQGGAITLAVSALSDIPKVALAEYPFLSNFERAVEITPTGPYLEIPEFFRRNSAPEIEEKAMKTLTYFDVMNLAPWIKCHTWMCIGLVDQITPPSTVFAAYNHLNCKKDISIFKYFGHEYIPGAVEPQLKLLMDILQK</sequence>
<reference evidence="4 6" key="1">
    <citation type="submission" date="2017-12" db="EMBL/GenBank/DDBJ databases">
        <title>Complete genome sequence of Herbivorax saccincola GGR1, a novel Cellulosome-producing hydrolytic bacterium in a thermophilic biogas plant, established by Illumina and Nanopore MinION sequencing.</title>
        <authorList>
            <person name="Pechtl A."/>
            <person name="Ruckert C."/>
            <person name="Koeck D.E."/>
            <person name="Maus I."/>
            <person name="Winkler A."/>
            <person name="Kalinowski J."/>
            <person name="Puhler A."/>
            <person name="Schwarz W.W."/>
            <person name="Zverlov V.V."/>
            <person name="Schluter A."/>
            <person name="Liebl W."/>
        </authorList>
    </citation>
    <scope>NUCLEOTIDE SEQUENCE [LARGE SCALE GENOMIC DNA]</scope>
    <source>
        <strain evidence="4">GGR1</strain>
        <strain evidence="6">SR1</strain>
    </source>
</reference>
<dbReference type="OrthoDB" id="9770528at2"/>
<dbReference type="Gene3D" id="3.40.50.1820">
    <property type="entry name" value="alpha/beta hydrolase"/>
    <property type="match status" value="1"/>
</dbReference>
<dbReference type="Proteomes" id="UP000233534">
    <property type="component" value="Chromosome"/>
</dbReference>
<evidence type="ECO:0000313" key="7">
    <source>
        <dbReference type="Proteomes" id="UP000239720"/>
    </source>
</evidence>
<dbReference type="EMBL" id="CP025197">
    <property type="protein sequence ID" value="AUG58064.1"/>
    <property type="molecule type" value="Genomic_DNA"/>
</dbReference>
<dbReference type="EC" id="3.1.1.41" evidence="4"/>
<organism evidence="4 6">
    <name type="scientific">Acetivibrio saccincola</name>
    <dbReference type="NCBI Taxonomy" id="1677857"/>
    <lineage>
        <taxon>Bacteria</taxon>
        <taxon>Bacillati</taxon>
        <taxon>Bacillota</taxon>
        <taxon>Clostridia</taxon>
        <taxon>Eubacteriales</taxon>
        <taxon>Oscillospiraceae</taxon>
        <taxon>Acetivibrio</taxon>
    </lineage>
</organism>
<evidence type="ECO:0000256" key="1">
    <source>
        <dbReference type="PIRSR" id="PIRSR639069-1"/>
    </source>
</evidence>